<organism evidence="1 2">
    <name type="scientific">Phanerochaete carnosa (strain HHB-10118-sp)</name>
    <name type="common">White-rot fungus</name>
    <name type="synonym">Peniophora carnosa</name>
    <dbReference type="NCBI Taxonomy" id="650164"/>
    <lineage>
        <taxon>Eukaryota</taxon>
        <taxon>Fungi</taxon>
        <taxon>Dikarya</taxon>
        <taxon>Basidiomycota</taxon>
        <taxon>Agaricomycotina</taxon>
        <taxon>Agaricomycetes</taxon>
        <taxon>Polyporales</taxon>
        <taxon>Phanerochaetaceae</taxon>
        <taxon>Phanerochaete</taxon>
    </lineage>
</organism>
<accession>K5W5W3</accession>
<dbReference type="InParanoid" id="K5W5W3"/>
<dbReference type="STRING" id="650164.K5W5W3"/>
<proteinExistence type="predicted"/>
<dbReference type="HOGENOM" id="CLU_2264667_0_0_1"/>
<gene>
    <name evidence="1" type="ORF">PHACADRAFT_249677</name>
</gene>
<dbReference type="KEGG" id="pco:PHACADRAFT_249677"/>
<sequence length="103" mass="11647">MSVTDREPLKGTPVTARIAARHNNRLGAVYSSLYAFWSTRHAVANGTTSRRDAYSVILFNSGQRQILTNDFLQVHQSSCSTLFYLMEQIPVPITQSLFRLRSL</sequence>
<dbReference type="EMBL" id="JH930469">
    <property type="protein sequence ID" value="EKM59288.1"/>
    <property type="molecule type" value="Genomic_DNA"/>
</dbReference>
<evidence type="ECO:0000313" key="1">
    <source>
        <dbReference type="EMBL" id="EKM59288.1"/>
    </source>
</evidence>
<dbReference type="GeneID" id="18914718"/>
<evidence type="ECO:0000313" key="2">
    <source>
        <dbReference type="Proteomes" id="UP000008370"/>
    </source>
</evidence>
<dbReference type="Proteomes" id="UP000008370">
    <property type="component" value="Unassembled WGS sequence"/>
</dbReference>
<protein>
    <submittedName>
        <fullName evidence="1">Uncharacterized protein</fullName>
    </submittedName>
</protein>
<reference evidence="1 2" key="1">
    <citation type="journal article" date="2012" name="BMC Genomics">
        <title>Comparative genomics of the white-rot fungi, Phanerochaete carnosa and P. chrysosporium, to elucidate the genetic basis of the distinct wood types they colonize.</title>
        <authorList>
            <person name="Suzuki H."/>
            <person name="MacDonald J."/>
            <person name="Syed K."/>
            <person name="Salamov A."/>
            <person name="Hori C."/>
            <person name="Aerts A."/>
            <person name="Henrissat B."/>
            <person name="Wiebenga A."/>
            <person name="vanKuyk P.A."/>
            <person name="Barry K."/>
            <person name="Lindquist E."/>
            <person name="LaButti K."/>
            <person name="Lapidus A."/>
            <person name="Lucas S."/>
            <person name="Coutinho P."/>
            <person name="Gong Y."/>
            <person name="Samejima M."/>
            <person name="Mahadevan R."/>
            <person name="Abou-Zaid M."/>
            <person name="de Vries R.P."/>
            <person name="Igarashi K."/>
            <person name="Yadav J.S."/>
            <person name="Grigoriev I.V."/>
            <person name="Master E.R."/>
        </authorList>
    </citation>
    <scope>NUCLEOTIDE SEQUENCE [LARGE SCALE GENOMIC DNA]</scope>
    <source>
        <strain evidence="1 2">HHB-10118-sp</strain>
    </source>
</reference>
<dbReference type="RefSeq" id="XP_007391852.1">
    <property type="nucleotide sequence ID" value="XM_007391790.1"/>
</dbReference>
<keyword evidence="2" id="KW-1185">Reference proteome</keyword>
<name>K5W5W3_PHACS</name>
<dbReference type="AlphaFoldDB" id="K5W5W3"/>